<evidence type="ECO:0000256" key="1">
    <source>
        <dbReference type="ARBA" id="ARBA00000085"/>
    </source>
</evidence>
<proteinExistence type="predicted"/>
<dbReference type="SMART" id="SM00387">
    <property type="entry name" value="HATPase_c"/>
    <property type="match status" value="1"/>
</dbReference>
<name>A0ABW8AL11_9ACTN</name>
<dbReference type="CDD" id="cd16917">
    <property type="entry name" value="HATPase_UhpB-NarQ-NarX-like"/>
    <property type="match status" value="1"/>
</dbReference>
<dbReference type="PANTHER" id="PTHR24421:SF10">
    <property type="entry name" value="NITRATE_NITRITE SENSOR PROTEIN NARQ"/>
    <property type="match status" value="1"/>
</dbReference>
<dbReference type="InterPro" id="IPR003594">
    <property type="entry name" value="HATPase_dom"/>
</dbReference>
<keyword evidence="5" id="KW-0547">Nucleotide-binding</keyword>
<dbReference type="InterPro" id="IPR050482">
    <property type="entry name" value="Sensor_HK_TwoCompSys"/>
</dbReference>
<evidence type="ECO:0000256" key="4">
    <source>
        <dbReference type="ARBA" id="ARBA00022679"/>
    </source>
</evidence>
<evidence type="ECO:0000256" key="5">
    <source>
        <dbReference type="ARBA" id="ARBA00022741"/>
    </source>
</evidence>
<organism evidence="12 13">
    <name type="scientific">Spongisporangium articulatum</name>
    <dbReference type="NCBI Taxonomy" id="3362603"/>
    <lineage>
        <taxon>Bacteria</taxon>
        <taxon>Bacillati</taxon>
        <taxon>Actinomycetota</taxon>
        <taxon>Actinomycetes</taxon>
        <taxon>Kineosporiales</taxon>
        <taxon>Kineosporiaceae</taxon>
        <taxon>Spongisporangium</taxon>
    </lineage>
</organism>
<evidence type="ECO:0000256" key="3">
    <source>
        <dbReference type="ARBA" id="ARBA00022553"/>
    </source>
</evidence>
<dbReference type="InterPro" id="IPR000014">
    <property type="entry name" value="PAS"/>
</dbReference>
<dbReference type="Gene3D" id="1.20.5.1930">
    <property type="match status" value="1"/>
</dbReference>
<keyword evidence="4" id="KW-0808">Transferase</keyword>
<dbReference type="Gene3D" id="3.30.450.20">
    <property type="entry name" value="PAS domain"/>
    <property type="match status" value="1"/>
</dbReference>
<dbReference type="SUPFAM" id="SSF55785">
    <property type="entry name" value="PYP-like sensor domain (PAS domain)"/>
    <property type="match status" value="1"/>
</dbReference>
<keyword evidence="7 12" id="KW-0067">ATP-binding</keyword>
<reference evidence="12 13" key="1">
    <citation type="submission" date="2024-10" db="EMBL/GenBank/DDBJ databases">
        <title>The Natural Products Discovery Center: Release of the First 8490 Sequenced Strains for Exploring Actinobacteria Biosynthetic Diversity.</title>
        <authorList>
            <person name="Kalkreuter E."/>
            <person name="Kautsar S.A."/>
            <person name="Yang D."/>
            <person name="Bader C.D."/>
            <person name="Teijaro C.N."/>
            <person name="Fluegel L."/>
            <person name="Davis C.M."/>
            <person name="Simpson J.R."/>
            <person name="Lauterbach L."/>
            <person name="Steele A.D."/>
            <person name="Gui C."/>
            <person name="Meng S."/>
            <person name="Li G."/>
            <person name="Viehrig K."/>
            <person name="Ye F."/>
            <person name="Su P."/>
            <person name="Kiefer A.F."/>
            <person name="Nichols A."/>
            <person name="Cepeda A.J."/>
            <person name="Yan W."/>
            <person name="Fan B."/>
            <person name="Jiang Y."/>
            <person name="Adhikari A."/>
            <person name="Zheng C.-J."/>
            <person name="Schuster L."/>
            <person name="Cowan T.M."/>
            <person name="Smanski M.J."/>
            <person name="Chevrette M.G."/>
            <person name="De Carvalho L.P.S."/>
            <person name="Shen B."/>
        </authorList>
    </citation>
    <scope>NUCLEOTIDE SEQUENCE [LARGE SCALE GENOMIC DNA]</scope>
    <source>
        <strain evidence="12 13">NPDC049639</strain>
    </source>
</reference>
<keyword evidence="3" id="KW-0597">Phosphoprotein</keyword>
<dbReference type="GO" id="GO:0005524">
    <property type="term" value="F:ATP binding"/>
    <property type="evidence" value="ECO:0007669"/>
    <property type="project" value="UniProtKB-KW"/>
</dbReference>
<dbReference type="SMART" id="SM00091">
    <property type="entry name" value="PAS"/>
    <property type="match status" value="1"/>
</dbReference>
<feature type="domain" description="Histidine kinase/HSP90-like ATPase" evidence="11">
    <location>
        <begin position="443"/>
        <end position="538"/>
    </location>
</feature>
<feature type="domain" description="PAS" evidence="10">
    <location>
        <begin position="3"/>
        <end position="68"/>
    </location>
</feature>
<comment type="catalytic activity">
    <reaction evidence="1">
        <text>ATP + protein L-histidine = ADP + protein N-phospho-L-histidine.</text>
        <dbReference type="EC" id="2.7.13.3"/>
    </reaction>
</comment>
<keyword evidence="13" id="KW-1185">Reference proteome</keyword>
<accession>A0ABW8AL11</accession>
<gene>
    <name evidence="12" type="ORF">ACIB24_08265</name>
</gene>
<dbReference type="Proteomes" id="UP001612915">
    <property type="component" value="Unassembled WGS sequence"/>
</dbReference>
<evidence type="ECO:0000313" key="13">
    <source>
        <dbReference type="Proteomes" id="UP001612915"/>
    </source>
</evidence>
<keyword evidence="6" id="KW-0418">Kinase</keyword>
<sequence>MDGAVDDLLAATAAAVLVVSPAGTVVYANHVCEAVFGSPVAQLTGRPLDRLLADGHDTVRSFLATHASQRPASRDVAGRPATDGPGEHGATGVRLDAGQGVRGLHHDGTSFPADVSLTPWRGRTEVRTVVSIVDATSRIEALERADNLGRAFEFLAGLNDAIVRAADEADLYERVCRLAVARGDYVAAFVLERTEDPGEGATITGFRQAATLPRRLAYEASPELIDIAAWDWLRIQTDDLFGPGLAADGQGDSPMTALLDATRAATFVGVPIVADGRAVAALVLLSGASTATNRRADVLRTAGRNLSSALDGFVARRQVQFLAAERDRLLRRVVDTQDRERAKIAADVHDDSIQSLAAVDLRLSLLERRLRASAEDLLPVAVDARAAVSTATDRLRRLLFDLDSSGGSGTLGDDLRDMAAYVFEDAEVGWAVTVPDGCRWPASTHVQAMRIVREALINTRKHAHARSVRIAAEPADGGITLSVIDDGVGIGDGDLTSAPGHRGLTTMRDRAAMIGGRCLLRAGEPNGTVMELWLPLESEDQTEPGDPLNPGDTRDLRPGLPVHRRKL</sequence>
<dbReference type="SUPFAM" id="SSF55874">
    <property type="entry name" value="ATPase domain of HSP90 chaperone/DNA topoisomerase II/histidine kinase"/>
    <property type="match status" value="1"/>
</dbReference>
<dbReference type="Gene3D" id="3.30.565.10">
    <property type="entry name" value="Histidine kinase-like ATPase, C-terminal domain"/>
    <property type="match status" value="1"/>
</dbReference>
<keyword evidence="8" id="KW-0902">Two-component regulatory system</keyword>
<evidence type="ECO:0000313" key="12">
    <source>
        <dbReference type="EMBL" id="MFI7587053.1"/>
    </source>
</evidence>
<dbReference type="Pfam" id="PF07730">
    <property type="entry name" value="HisKA_3"/>
    <property type="match status" value="1"/>
</dbReference>
<feature type="region of interest" description="Disordered" evidence="9">
    <location>
        <begin position="66"/>
        <end position="92"/>
    </location>
</feature>
<dbReference type="InterPro" id="IPR035965">
    <property type="entry name" value="PAS-like_dom_sf"/>
</dbReference>
<protein>
    <recommendedName>
        <fullName evidence="2">histidine kinase</fullName>
        <ecNumber evidence="2">2.7.13.3</ecNumber>
    </recommendedName>
</protein>
<evidence type="ECO:0000259" key="10">
    <source>
        <dbReference type="SMART" id="SM00091"/>
    </source>
</evidence>
<dbReference type="RefSeq" id="WP_398277945.1">
    <property type="nucleotide sequence ID" value="NZ_JBITLV010000002.1"/>
</dbReference>
<evidence type="ECO:0000259" key="11">
    <source>
        <dbReference type="SMART" id="SM00387"/>
    </source>
</evidence>
<evidence type="ECO:0000256" key="9">
    <source>
        <dbReference type="SAM" id="MobiDB-lite"/>
    </source>
</evidence>
<comment type="caution">
    <text evidence="12">The sequence shown here is derived from an EMBL/GenBank/DDBJ whole genome shotgun (WGS) entry which is preliminary data.</text>
</comment>
<dbReference type="InterPro" id="IPR011712">
    <property type="entry name" value="Sig_transdc_His_kin_sub3_dim/P"/>
</dbReference>
<dbReference type="EC" id="2.7.13.3" evidence="2"/>
<evidence type="ECO:0000256" key="6">
    <source>
        <dbReference type="ARBA" id="ARBA00022777"/>
    </source>
</evidence>
<dbReference type="Pfam" id="PF02518">
    <property type="entry name" value="HATPase_c"/>
    <property type="match status" value="1"/>
</dbReference>
<dbReference type="InterPro" id="IPR036890">
    <property type="entry name" value="HATPase_C_sf"/>
</dbReference>
<evidence type="ECO:0000256" key="8">
    <source>
        <dbReference type="ARBA" id="ARBA00023012"/>
    </source>
</evidence>
<dbReference type="PANTHER" id="PTHR24421">
    <property type="entry name" value="NITRATE/NITRITE SENSOR PROTEIN NARX-RELATED"/>
    <property type="match status" value="1"/>
</dbReference>
<feature type="region of interest" description="Disordered" evidence="9">
    <location>
        <begin position="538"/>
        <end position="567"/>
    </location>
</feature>
<dbReference type="EMBL" id="JBITLV010000002">
    <property type="protein sequence ID" value="MFI7587053.1"/>
    <property type="molecule type" value="Genomic_DNA"/>
</dbReference>
<evidence type="ECO:0000256" key="7">
    <source>
        <dbReference type="ARBA" id="ARBA00022840"/>
    </source>
</evidence>
<evidence type="ECO:0000256" key="2">
    <source>
        <dbReference type="ARBA" id="ARBA00012438"/>
    </source>
</evidence>